<dbReference type="AlphaFoldDB" id="A0A413RBU0"/>
<dbReference type="PROSITE" id="PS01311">
    <property type="entry name" value="LGT"/>
    <property type="match status" value="1"/>
</dbReference>
<keyword evidence="4 7" id="KW-0812">Transmembrane</keyword>
<comment type="similarity">
    <text evidence="1 7">Belongs to the Lgt family.</text>
</comment>
<comment type="caution">
    <text evidence="8">The sequence shown here is derived from an EMBL/GenBank/DDBJ whole genome shotgun (WGS) entry which is preliminary data.</text>
</comment>
<evidence type="ECO:0000256" key="3">
    <source>
        <dbReference type="ARBA" id="ARBA00022679"/>
    </source>
</evidence>
<dbReference type="PANTHER" id="PTHR30589:SF0">
    <property type="entry name" value="PHOSPHATIDYLGLYCEROL--PROLIPOPROTEIN DIACYLGLYCERYL TRANSFERASE"/>
    <property type="match status" value="1"/>
</dbReference>
<feature type="transmembrane region" description="Helical" evidence="7">
    <location>
        <begin position="271"/>
        <end position="291"/>
    </location>
</feature>
<dbReference type="GO" id="GO:0005886">
    <property type="term" value="C:plasma membrane"/>
    <property type="evidence" value="ECO:0007669"/>
    <property type="project" value="UniProtKB-SubCell"/>
</dbReference>
<comment type="pathway">
    <text evidence="7">Protein modification; lipoprotein biosynthesis (diacylglyceryl transfer).</text>
</comment>
<dbReference type="InterPro" id="IPR001640">
    <property type="entry name" value="Lgt"/>
</dbReference>
<evidence type="ECO:0000313" key="8">
    <source>
        <dbReference type="EMBL" id="RHA20070.1"/>
    </source>
</evidence>
<dbReference type="Proteomes" id="UP000284779">
    <property type="component" value="Unassembled WGS sequence"/>
</dbReference>
<dbReference type="EC" id="2.5.1.145" evidence="7"/>
<evidence type="ECO:0000256" key="6">
    <source>
        <dbReference type="ARBA" id="ARBA00023136"/>
    </source>
</evidence>
<feature type="transmembrane region" description="Helical" evidence="7">
    <location>
        <begin position="213"/>
        <end position="230"/>
    </location>
</feature>
<comment type="catalytic activity">
    <reaction evidence="7">
        <text>L-cysteinyl-[prolipoprotein] + a 1,2-diacyl-sn-glycero-3-phospho-(1'-sn-glycerol) = an S-1,2-diacyl-sn-glyceryl-L-cysteinyl-[prolipoprotein] + sn-glycerol 1-phosphate + H(+)</text>
        <dbReference type="Rhea" id="RHEA:56712"/>
        <dbReference type="Rhea" id="RHEA-COMP:14679"/>
        <dbReference type="Rhea" id="RHEA-COMP:14680"/>
        <dbReference type="ChEBI" id="CHEBI:15378"/>
        <dbReference type="ChEBI" id="CHEBI:29950"/>
        <dbReference type="ChEBI" id="CHEBI:57685"/>
        <dbReference type="ChEBI" id="CHEBI:64716"/>
        <dbReference type="ChEBI" id="CHEBI:140658"/>
        <dbReference type="EC" id="2.5.1.145"/>
    </reaction>
</comment>
<evidence type="ECO:0000256" key="7">
    <source>
        <dbReference type="HAMAP-Rule" id="MF_01147"/>
    </source>
</evidence>
<evidence type="ECO:0000256" key="4">
    <source>
        <dbReference type="ARBA" id="ARBA00022692"/>
    </source>
</evidence>
<dbReference type="GO" id="GO:0042158">
    <property type="term" value="P:lipoprotein biosynthetic process"/>
    <property type="evidence" value="ECO:0007669"/>
    <property type="project" value="UniProtKB-UniRule"/>
</dbReference>
<dbReference type="HAMAP" id="MF_01147">
    <property type="entry name" value="Lgt"/>
    <property type="match status" value="1"/>
</dbReference>
<feature type="transmembrane region" description="Helical" evidence="7">
    <location>
        <begin position="34"/>
        <end position="54"/>
    </location>
</feature>
<dbReference type="PANTHER" id="PTHR30589">
    <property type="entry name" value="PROLIPOPROTEIN DIACYLGLYCERYL TRANSFERASE"/>
    <property type="match status" value="1"/>
</dbReference>
<dbReference type="RefSeq" id="WP_117969585.1">
    <property type="nucleotide sequence ID" value="NZ_CAUBDO010000006.1"/>
</dbReference>
<keyword evidence="5 7" id="KW-1133">Transmembrane helix</keyword>
<keyword evidence="3 7" id="KW-0808">Transferase</keyword>
<evidence type="ECO:0000256" key="1">
    <source>
        <dbReference type="ARBA" id="ARBA00007150"/>
    </source>
</evidence>
<proteinExistence type="inferred from homology"/>
<organism evidence="8 9">
    <name type="scientific">Eubacterium ventriosum</name>
    <dbReference type="NCBI Taxonomy" id="39496"/>
    <lineage>
        <taxon>Bacteria</taxon>
        <taxon>Bacillati</taxon>
        <taxon>Bacillota</taxon>
        <taxon>Clostridia</taxon>
        <taxon>Eubacteriales</taxon>
        <taxon>Eubacteriaceae</taxon>
        <taxon>Eubacterium</taxon>
    </lineage>
</organism>
<evidence type="ECO:0000256" key="5">
    <source>
        <dbReference type="ARBA" id="ARBA00022989"/>
    </source>
</evidence>
<feature type="transmembrane region" description="Helical" evidence="7">
    <location>
        <begin position="66"/>
        <end position="88"/>
    </location>
</feature>
<reference evidence="8 9" key="1">
    <citation type="submission" date="2018-08" db="EMBL/GenBank/DDBJ databases">
        <title>A genome reference for cultivated species of the human gut microbiota.</title>
        <authorList>
            <person name="Zou Y."/>
            <person name="Xue W."/>
            <person name="Luo G."/>
        </authorList>
    </citation>
    <scope>NUCLEOTIDE SEQUENCE [LARGE SCALE GENOMIC DNA]</scope>
    <source>
        <strain evidence="8 9">AM44-11BH</strain>
    </source>
</reference>
<dbReference type="GO" id="GO:0008961">
    <property type="term" value="F:phosphatidylglycerol-prolipoprotein diacylglyceryl transferase activity"/>
    <property type="evidence" value="ECO:0007669"/>
    <property type="project" value="UniProtKB-UniRule"/>
</dbReference>
<sequence length="303" mass="34065">MNLNLLATTSIEFPNLHISLNNLPKSFSLFGVDIAFYGVIIAFGMLAGIALVCYDAKSSGQDYNLYIDFAMYAIIFSVIGARLYYVVFSWDYYSAHPLEIINIREGGLAIYGGVIAGVITCIVYTKIKKISFFKVADSAVLGLIIGQIIGRWGNFFNREAFGQVATSKNPFMMRIFFDDNYSINQVPDAVRIGMENLKGMDLSEIGYIQVQPTFLYESVWNLMVLILMLIFRKKKKFDGEVFLWYLFGYGIGRFVIEGFRTDQLIMPVTGWPVSQALSLVLAVVAAVVVVVKRVKISRQEKMA</sequence>
<comment type="function">
    <text evidence="7">Catalyzes the transfer of the diacylglyceryl group from phosphatidylglycerol to the sulfhydryl group of the N-terminal cysteine of a prolipoprotein, the first step in the formation of mature lipoproteins.</text>
</comment>
<protein>
    <recommendedName>
        <fullName evidence="7">Phosphatidylglycerol--prolipoprotein diacylglyceryl transferase</fullName>
        <ecNumber evidence="7">2.5.1.145</ecNumber>
    </recommendedName>
</protein>
<feature type="binding site" evidence="7">
    <location>
        <position position="151"/>
    </location>
    <ligand>
        <name>a 1,2-diacyl-sn-glycero-3-phospho-(1'-sn-glycerol)</name>
        <dbReference type="ChEBI" id="CHEBI:64716"/>
    </ligand>
</feature>
<keyword evidence="2 7" id="KW-1003">Cell membrane</keyword>
<keyword evidence="6 7" id="KW-0472">Membrane</keyword>
<feature type="transmembrane region" description="Helical" evidence="7">
    <location>
        <begin position="242"/>
        <end position="259"/>
    </location>
</feature>
<dbReference type="EMBL" id="QSFD01000002">
    <property type="protein sequence ID" value="RHA20070.1"/>
    <property type="molecule type" value="Genomic_DNA"/>
</dbReference>
<accession>A0A413RBU0</accession>
<dbReference type="Pfam" id="PF01790">
    <property type="entry name" value="LGT"/>
    <property type="match status" value="1"/>
</dbReference>
<dbReference type="NCBIfam" id="TIGR00544">
    <property type="entry name" value="lgt"/>
    <property type="match status" value="1"/>
</dbReference>
<dbReference type="UniPathway" id="UPA00664"/>
<keyword evidence="9" id="KW-1185">Reference proteome</keyword>
<feature type="transmembrane region" description="Helical" evidence="7">
    <location>
        <begin position="132"/>
        <end position="150"/>
    </location>
</feature>
<evidence type="ECO:0000313" key="9">
    <source>
        <dbReference type="Proteomes" id="UP000284779"/>
    </source>
</evidence>
<name>A0A413RBU0_9FIRM</name>
<feature type="transmembrane region" description="Helical" evidence="7">
    <location>
        <begin position="108"/>
        <end position="125"/>
    </location>
</feature>
<evidence type="ECO:0000256" key="2">
    <source>
        <dbReference type="ARBA" id="ARBA00022475"/>
    </source>
</evidence>
<comment type="subcellular location">
    <subcellularLocation>
        <location evidence="7">Cell membrane</location>
        <topology evidence="7">Multi-pass membrane protein</topology>
    </subcellularLocation>
</comment>
<gene>
    <name evidence="7 8" type="primary">lgt</name>
    <name evidence="8" type="ORF">DW944_02710</name>
</gene>
<keyword evidence="8" id="KW-0449">Lipoprotein</keyword>